<dbReference type="CDD" id="cd12797">
    <property type="entry name" value="M23_peptidase"/>
    <property type="match status" value="1"/>
</dbReference>
<evidence type="ECO:0000313" key="2">
    <source>
        <dbReference type="EMBL" id="ALL14934.1"/>
    </source>
</evidence>
<dbReference type="InterPro" id="IPR016047">
    <property type="entry name" value="M23ase_b-sheet_dom"/>
</dbReference>
<accession>A0A0P0P2X4</accession>
<dbReference type="PANTHER" id="PTHR21666:SF270">
    <property type="entry name" value="MUREIN HYDROLASE ACTIVATOR ENVC"/>
    <property type="match status" value="1"/>
</dbReference>
<protein>
    <submittedName>
        <fullName evidence="2">Peptidase M23</fullName>
    </submittedName>
</protein>
<reference evidence="2 3" key="1">
    <citation type="submission" date="2015-10" db="EMBL/GenBank/DDBJ databases">
        <title>Conservation of the essential genome among Caulobacter and Brevundimonas species.</title>
        <authorList>
            <person name="Scott D."/>
            <person name="Ely B."/>
        </authorList>
    </citation>
    <scope>NUCLEOTIDE SEQUENCE [LARGE SCALE GENOMIC DNA]</scope>
    <source>
        <strain evidence="2 3">CB4</strain>
    </source>
</reference>
<evidence type="ECO:0000313" key="3">
    <source>
        <dbReference type="Proteomes" id="UP000056905"/>
    </source>
</evidence>
<sequence length="330" mass="34258">MRPWLLIGLAGGLNLLVQATEGGSGTTPRLSIPLQCELGVSCVVQNLVDRDPGPSARDYQCGSLTYEAHNGVDFRLRDLRAQKAGVAVLAAADGTVARLRDDMPDVSVKTTGVAAVKGQECGNGLVINHGGGLVTQYCHMRQGSLVVKPGQTVRRGQALGQVGLSGLTEYPHLHFTVRQGNAVIDPFAPDPGTAGACGSGPGLWTTAAAAQMRYKPRAVLNSGFAAGPATMEAIEAGDLARPGSATPLVAYVRAIGLKVGDEARLTVRGPDGVVLAETKMAALTSAKAQFMLFTGKKAPAGGWPRGHYEAHYVILQAGGGVTEARWSITI</sequence>
<gene>
    <name evidence="2" type="ORF">AQ619_17050</name>
</gene>
<dbReference type="EMBL" id="CP013002">
    <property type="protein sequence ID" value="ALL14934.1"/>
    <property type="molecule type" value="Genomic_DNA"/>
</dbReference>
<dbReference type="STRING" id="69395.AQ619_17050"/>
<dbReference type="SUPFAM" id="SSF51261">
    <property type="entry name" value="Duplicated hybrid motif"/>
    <property type="match status" value="1"/>
</dbReference>
<dbReference type="InterPro" id="IPR050570">
    <property type="entry name" value="Cell_wall_metabolism_enzyme"/>
</dbReference>
<dbReference type="AlphaFoldDB" id="A0A0P0P2X4"/>
<dbReference type="GO" id="GO:0004222">
    <property type="term" value="F:metalloendopeptidase activity"/>
    <property type="evidence" value="ECO:0007669"/>
    <property type="project" value="TreeGrafter"/>
</dbReference>
<proteinExistence type="predicted"/>
<dbReference type="RefSeq" id="WP_062150487.1">
    <property type="nucleotide sequence ID" value="NZ_CP013002.1"/>
</dbReference>
<evidence type="ECO:0000259" key="1">
    <source>
        <dbReference type="Pfam" id="PF01551"/>
    </source>
</evidence>
<dbReference type="InterPro" id="IPR011055">
    <property type="entry name" value="Dup_hybrid_motif"/>
</dbReference>
<dbReference type="Pfam" id="PF01551">
    <property type="entry name" value="Peptidase_M23"/>
    <property type="match status" value="1"/>
</dbReference>
<dbReference type="OrthoDB" id="5489603at2"/>
<feature type="domain" description="M23ase beta-sheet core" evidence="1">
    <location>
        <begin position="68"/>
        <end position="186"/>
    </location>
</feature>
<name>A0A0P0P2X4_9CAUL</name>
<organism evidence="2 3">
    <name type="scientific">Caulobacter henricii</name>
    <dbReference type="NCBI Taxonomy" id="69395"/>
    <lineage>
        <taxon>Bacteria</taxon>
        <taxon>Pseudomonadati</taxon>
        <taxon>Pseudomonadota</taxon>
        <taxon>Alphaproteobacteria</taxon>
        <taxon>Caulobacterales</taxon>
        <taxon>Caulobacteraceae</taxon>
        <taxon>Caulobacter</taxon>
    </lineage>
</organism>
<dbReference type="KEGG" id="chq:AQ619_17050"/>
<keyword evidence="3" id="KW-1185">Reference proteome</keyword>
<dbReference type="PANTHER" id="PTHR21666">
    <property type="entry name" value="PEPTIDASE-RELATED"/>
    <property type="match status" value="1"/>
</dbReference>
<dbReference type="Gene3D" id="2.70.70.10">
    <property type="entry name" value="Glucose Permease (Domain IIA)"/>
    <property type="match status" value="1"/>
</dbReference>
<dbReference type="Proteomes" id="UP000056905">
    <property type="component" value="Chromosome"/>
</dbReference>